<dbReference type="NCBIfam" id="NF005965">
    <property type="entry name" value="PRK08055.1"/>
    <property type="match status" value="1"/>
</dbReference>
<dbReference type="GO" id="GO:0046417">
    <property type="term" value="P:chorismate metabolic process"/>
    <property type="evidence" value="ECO:0007669"/>
    <property type="project" value="InterPro"/>
</dbReference>
<evidence type="ECO:0000256" key="3">
    <source>
        <dbReference type="ARBA" id="ARBA00022729"/>
    </source>
</evidence>
<dbReference type="UniPathway" id="UPA00120">
    <property type="reaction ID" value="UER00203"/>
</dbReference>
<dbReference type="GO" id="GO:0004106">
    <property type="term" value="F:chorismate mutase activity"/>
    <property type="evidence" value="ECO:0007669"/>
    <property type="project" value="UniProtKB-EC"/>
</dbReference>
<evidence type="ECO:0000256" key="6">
    <source>
        <dbReference type="SAM" id="SignalP"/>
    </source>
</evidence>
<dbReference type="SMART" id="SM00830">
    <property type="entry name" value="CM_2"/>
    <property type="match status" value="1"/>
</dbReference>
<dbReference type="Proteomes" id="UP000317663">
    <property type="component" value="Unassembled WGS sequence"/>
</dbReference>
<name>A0A502GUJ1_9GAMM</name>
<comment type="function">
    <text evidence="5">Catalyzes the Claisen rearrangement of chorismate to prephenate.</text>
</comment>
<dbReference type="EMBL" id="RCZD01000001">
    <property type="protein sequence ID" value="TPG64910.1"/>
    <property type="molecule type" value="Genomic_DNA"/>
</dbReference>
<keyword evidence="4 5" id="KW-0413">Isomerase</keyword>
<keyword evidence="3 6" id="KW-0732">Signal</keyword>
<feature type="chain" id="PRO_5021228659" description="Chorismate mutase" evidence="6">
    <location>
        <begin position="24"/>
        <end position="180"/>
    </location>
</feature>
<dbReference type="AlphaFoldDB" id="A0A502GUJ1"/>
<dbReference type="PANTHER" id="PTHR38041:SF2">
    <property type="entry name" value="SECRETED CHORISMATE MUTASE"/>
    <property type="match status" value="1"/>
</dbReference>
<organism evidence="8 9">
    <name type="scientific">Ewingella americana</name>
    <dbReference type="NCBI Taxonomy" id="41202"/>
    <lineage>
        <taxon>Bacteria</taxon>
        <taxon>Pseudomonadati</taxon>
        <taxon>Pseudomonadota</taxon>
        <taxon>Gammaproteobacteria</taxon>
        <taxon>Enterobacterales</taxon>
        <taxon>Yersiniaceae</taxon>
        <taxon>Ewingella</taxon>
    </lineage>
</organism>
<proteinExistence type="predicted"/>
<gene>
    <name evidence="8" type="ORF">EAH77_01285</name>
</gene>
<accession>A0A502GUJ1</accession>
<sequence>MRYIVLFLSSLFMVESVFTNAVAAVSLPSLSSAMNQRLLVMKDVAGYKAEHHLPVEDLVREQKVMSLAREEATAAGLEPQSVVPFIQAQMDVAKAIQYRYLADWLSRPEKDWRARDLDEVRKIISDQDNVILHSISQRLLVGGLSEADKSAMVSELTAPQLSNADKHRLVDTMAAIKRRT</sequence>
<dbReference type="RefSeq" id="WP_140469995.1">
    <property type="nucleotide sequence ID" value="NZ_RCZD01000001.1"/>
</dbReference>
<evidence type="ECO:0000256" key="2">
    <source>
        <dbReference type="ARBA" id="ARBA00012404"/>
    </source>
</evidence>
<feature type="signal peptide" evidence="6">
    <location>
        <begin position="1"/>
        <end position="23"/>
    </location>
</feature>
<dbReference type="PANTHER" id="PTHR38041">
    <property type="entry name" value="CHORISMATE MUTASE"/>
    <property type="match status" value="1"/>
</dbReference>
<keyword evidence="9" id="KW-1185">Reference proteome</keyword>
<dbReference type="OrthoDB" id="8445094at2"/>
<evidence type="ECO:0000256" key="5">
    <source>
        <dbReference type="PIRNR" id="PIRNR026640"/>
    </source>
</evidence>
<dbReference type="PIRSF" id="PIRSF026640">
    <property type="entry name" value="Peripl_chor_mut"/>
    <property type="match status" value="1"/>
</dbReference>
<dbReference type="Gene3D" id="1.20.59.10">
    <property type="entry name" value="Chorismate mutase"/>
    <property type="match status" value="1"/>
</dbReference>
<evidence type="ECO:0000313" key="9">
    <source>
        <dbReference type="Proteomes" id="UP000317663"/>
    </source>
</evidence>
<dbReference type="InterPro" id="IPR008240">
    <property type="entry name" value="Chorismate_mutase_periplasmic"/>
</dbReference>
<dbReference type="GO" id="GO:0009697">
    <property type="term" value="P:salicylic acid biosynthetic process"/>
    <property type="evidence" value="ECO:0007669"/>
    <property type="project" value="TreeGrafter"/>
</dbReference>
<dbReference type="InterPro" id="IPR002701">
    <property type="entry name" value="CM_II_prokaryot"/>
</dbReference>
<protein>
    <recommendedName>
        <fullName evidence="2 5">Chorismate mutase</fullName>
        <ecNumber evidence="2 5">5.4.99.5</ecNumber>
    </recommendedName>
</protein>
<evidence type="ECO:0000313" key="8">
    <source>
        <dbReference type="EMBL" id="TPG64910.1"/>
    </source>
</evidence>
<dbReference type="EC" id="5.4.99.5" evidence="2 5"/>
<comment type="pathway">
    <text evidence="1 5">Metabolic intermediate biosynthesis; prephenate biosynthesis; prephenate from chorismate: step 1/1.</text>
</comment>
<dbReference type="InterPro" id="IPR036263">
    <property type="entry name" value="Chorismate_II_sf"/>
</dbReference>
<feature type="domain" description="Chorismate mutase" evidence="7">
    <location>
        <begin position="9"/>
        <end position="101"/>
    </location>
</feature>
<evidence type="ECO:0000256" key="1">
    <source>
        <dbReference type="ARBA" id="ARBA00004817"/>
    </source>
</evidence>
<dbReference type="InterPro" id="IPR036979">
    <property type="entry name" value="CM_dom_sf"/>
</dbReference>
<dbReference type="InterPro" id="IPR051331">
    <property type="entry name" value="Chorismate_mutase-related"/>
</dbReference>
<dbReference type="PROSITE" id="PS51168">
    <property type="entry name" value="CHORISMATE_MUT_2"/>
    <property type="match status" value="1"/>
</dbReference>
<dbReference type="NCBIfam" id="TIGR01806">
    <property type="entry name" value="CM_mono2"/>
    <property type="match status" value="1"/>
</dbReference>
<comment type="catalytic activity">
    <reaction evidence="5">
        <text>chorismate = prephenate</text>
        <dbReference type="Rhea" id="RHEA:13897"/>
        <dbReference type="ChEBI" id="CHEBI:29748"/>
        <dbReference type="ChEBI" id="CHEBI:29934"/>
        <dbReference type="EC" id="5.4.99.5"/>
    </reaction>
</comment>
<dbReference type="Pfam" id="PF01817">
    <property type="entry name" value="CM_2"/>
    <property type="match status" value="1"/>
</dbReference>
<dbReference type="SUPFAM" id="SSF48600">
    <property type="entry name" value="Chorismate mutase II"/>
    <property type="match status" value="1"/>
</dbReference>
<reference evidence="8 9" key="1">
    <citation type="journal article" date="2019" name="Environ. Microbiol.">
        <title>Species interactions and distinct microbial communities in high Arctic permafrost affected cryosols are associated with the CH4 and CO2 gas fluxes.</title>
        <authorList>
            <person name="Altshuler I."/>
            <person name="Hamel J."/>
            <person name="Turney S."/>
            <person name="Magnuson E."/>
            <person name="Levesque R."/>
            <person name="Greer C."/>
            <person name="Whyte L.G."/>
        </authorList>
    </citation>
    <scope>NUCLEOTIDE SEQUENCE [LARGE SCALE GENOMIC DNA]</scope>
    <source>
        <strain evidence="8 9">E4</strain>
    </source>
</reference>
<evidence type="ECO:0000256" key="4">
    <source>
        <dbReference type="ARBA" id="ARBA00023235"/>
    </source>
</evidence>
<comment type="caution">
    <text evidence="8">The sequence shown here is derived from an EMBL/GenBank/DDBJ whole genome shotgun (WGS) entry which is preliminary data.</text>
</comment>
<evidence type="ECO:0000259" key="7">
    <source>
        <dbReference type="PROSITE" id="PS51168"/>
    </source>
</evidence>